<proteinExistence type="predicted"/>
<reference evidence="2" key="1">
    <citation type="submission" date="2014-09" db="EMBL/GenBank/DDBJ databases">
        <authorList>
            <person name="Magalhaes I.L.F."/>
            <person name="Oliveira U."/>
            <person name="Santos F.R."/>
            <person name="Vidigal T.H.D.A."/>
            <person name="Brescovit A.D."/>
            <person name="Santos A.J."/>
        </authorList>
    </citation>
    <scope>NUCLEOTIDE SEQUENCE</scope>
    <source>
        <tissue evidence="2">Shoot tissue taken approximately 20 cm above the soil surface</tissue>
    </source>
</reference>
<name>A0A0A9F8V1_ARUDO</name>
<evidence type="ECO:0000256" key="1">
    <source>
        <dbReference type="SAM" id="MobiDB-lite"/>
    </source>
</evidence>
<evidence type="ECO:0000313" key="2">
    <source>
        <dbReference type="EMBL" id="JAE04678.1"/>
    </source>
</evidence>
<organism evidence="2">
    <name type="scientific">Arundo donax</name>
    <name type="common">Giant reed</name>
    <name type="synonym">Donax arundinaceus</name>
    <dbReference type="NCBI Taxonomy" id="35708"/>
    <lineage>
        <taxon>Eukaryota</taxon>
        <taxon>Viridiplantae</taxon>
        <taxon>Streptophyta</taxon>
        <taxon>Embryophyta</taxon>
        <taxon>Tracheophyta</taxon>
        <taxon>Spermatophyta</taxon>
        <taxon>Magnoliopsida</taxon>
        <taxon>Liliopsida</taxon>
        <taxon>Poales</taxon>
        <taxon>Poaceae</taxon>
        <taxon>PACMAD clade</taxon>
        <taxon>Arundinoideae</taxon>
        <taxon>Arundineae</taxon>
        <taxon>Arundo</taxon>
    </lineage>
</organism>
<protein>
    <submittedName>
        <fullName evidence="2">Uncharacterized protein</fullName>
    </submittedName>
</protein>
<feature type="region of interest" description="Disordered" evidence="1">
    <location>
        <begin position="63"/>
        <end position="86"/>
    </location>
</feature>
<dbReference type="AlphaFoldDB" id="A0A0A9F8V1"/>
<accession>A0A0A9F8V1</accession>
<sequence>MIQSHSNHLCSPEAARIVANSLCVSSLNRWQCQSKLAITLNPSTNPHAMLSSVLLCTKEEKLGSGTGTDDDADLDSGSPDLGGGGR</sequence>
<reference evidence="2" key="2">
    <citation type="journal article" date="2015" name="Data Brief">
        <title>Shoot transcriptome of the giant reed, Arundo donax.</title>
        <authorList>
            <person name="Barrero R.A."/>
            <person name="Guerrero F.D."/>
            <person name="Moolhuijzen P."/>
            <person name="Goolsby J.A."/>
            <person name="Tidwell J."/>
            <person name="Bellgard S.E."/>
            <person name="Bellgard M.I."/>
        </authorList>
    </citation>
    <scope>NUCLEOTIDE SEQUENCE</scope>
    <source>
        <tissue evidence="2">Shoot tissue taken approximately 20 cm above the soil surface</tissue>
    </source>
</reference>
<dbReference type="EMBL" id="GBRH01193218">
    <property type="protein sequence ID" value="JAE04678.1"/>
    <property type="molecule type" value="Transcribed_RNA"/>
</dbReference>